<evidence type="ECO:0000313" key="4">
    <source>
        <dbReference type="EMBL" id="CAH2267398.1"/>
    </source>
</evidence>
<organism evidence="4 5">
    <name type="scientific">Pararge aegeria aegeria</name>
    <dbReference type="NCBI Taxonomy" id="348720"/>
    <lineage>
        <taxon>Eukaryota</taxon>
        <taxon>Metazoa</taxon>
        <taxon>Ecdysozoa</taxon>
        <taxon>Arthropoda</taxon>
        <taxon>Hexapoda</taxon>
        <taxon>Insecta</taxon>
        <taxon>Pterygota</taxon>
        <taxon>Neoptera</taxon>
        <taxon>Endopterygota</taxon>
        <taxon>Lepidoptera</taxon>
        <taxon>Glossata</taxon>
        <taxon>Ditrysia</taxon>
        <taxon>Papilionoidea</taxon>
        <taxon>Nymphalidae</taxon>
        <taxon>Satyrinae</taxon>
        <taxon>Satyrini</taxon>
        <taxon>Parargina</taxon>
        <taxon>Pararge</taxon>
    </lineage>
</organism>
<comment type="caution">
    <text evidence="4">The sequence shown here is derived from an EMBL/GenBank/DDBJ whole genome shotgun (WGS) entry which is preliminary data.</text>
</comment>
<dbReference type="PANTHER" id="PTHR39957:SF1">
    <property type="entry name" value="AT09846P1-RELATED"/>
    <property type="match status" value="1"/>
</dbReference>
<proteinExistence type="predicted"/>
<dbReference type="EMBL" id="CAKXAJ010026350">
    <property type="protein sequence ID" value="CAH2267398.1"/>
    <property type="molecule type" value="Genomic_DNA"/>
</dbReference>
<keyword evidence="2" id="KW-0964">Secreted</keyword>
<dbReference type="AlphaFoldDB" id="A0A8S4SL43"/>
<reference evidence="4" key="1">
    <citation type="submission" date="2022-03" db="EMBL/GenBank/DDBJ databases">
        <authorList>
            <person name="Lindestad O."/>
        </authorList>
    </citation>
    <scope>NUCLEOTIDE SEQUENCE</scope>
</reference>
<evidence type="ECO:0000259" key="3">
    <source>
        <dbReference type="SMART" id="SM01318"/>
    </source>
</evidence>
<dbReference type="Pfam" id="PF15430">
    <property type="entry name" value="SVWC"/>
    <property type="match status" value="1"/>
</dbReference>
<dbReference type="InterPro" id="IPR053308">
    <property type="entry name" value="Vago-like"/>
</dbReference>
<dbReference type="InterPro" id="IPR029277">
    <property type="entry name" value="SVWC_dom"/>
</dbReference>
<keyword evidence="5" id="KW-1185">Reference proteome</keyword>
<dbReference type="SMART" id="SM01318">
    <property type="entry name" value="SVWC"/>
    <property type="match status" value="1"/>
</dbReference>
<evidence type="ECO:0000256" key="1">
    <source>
        <dbReference type="ARBA" id="ARBA00004613"/>
    </source>
</evidence>
<evidence type="ECO:0000313" key="5">
    <source>
        <dbReference type="Proteomes" id="UP000838756"/>
    </source>
</evidence>
<protein>
    <submittedName>
        <fullName evidence="4">Jg27581 protein</fullName>
    </submittedName>
</protein>
<comment type="subcellular location">
    <subcellularLocation>
        <location evidence="1">Secreted</location>
    </subcellularLocation>
</comment>
<dbReference type="PANTHER" id="PTHR39957">
    <property type="entry name" value="AT09846P1-RELATED"/>
    <property type="match status" value="1"/>
</dbReference>
<accession>A0A8S4SL43</accession>
<dbReference type="Proteomes" id="UP000838756">
    <property type="component" value="Unassembled WGS sequence"/>
</dbReference>
<feature type="domain" description="Single" evidence="3">
    <location>
        <begin position="30"/>
        <end position="96"/>
    </location>
</feature>
<name>A0A8S4SL43_9NEOP</name>
<gene>
    <name evidence="4" type="primary">jg27581</name>
    <name evidence="4" type="ORF">PAEG_LOCUS25953</name>
</gene>
<evidence type="ECO:0000256" key="2">
    <source>
        <dbReference type="ARBA" id="ARBA00022525"/>
    </source>
</evidence>
<dbReference type="OrthoDB" id="6761907at2759"/>
<dbReference type="GO" id="GO:0005576">
    <property type="term" value="C:extracellular region"/>
    <property type="evidence" value="ECO:0007669"/>
    <property type="project" value="UniProtKB-SubCell"/>
</dbReference>
<sequence length="103" mass="11617">MTIVGLASGAVWQGSRLPVKPREHAHKEGCYIEELDNVIPFGSMVTPLGDCYRIECTRHRVEYASCAYVSTDSQNCFITETDVSRPYPHCCPDIKCEDDNYLI</sequence>